<dbReference type="GO" id="GO:0016301">
    <property type="term" value="F:kinase activity"/>
    <property type="evidence" value="ECO:0007669"/>
    <property type="project" value="UniProtKB-KW"/>
</dbReference>
<gene>
    <name evidence="2" type="ORF">IDM48_10295</name>
</gene>
<keyword evidence="2" id="KW-0418">Kinase</keyword>
<dbReference type="SUPFAM" id="SSF81301">
    <property type="entry name" value="Nucleotidyltransferase"/>
    <property type="match status" value="1"/>
</dbReference>
<evidence type="ECO:0000313" key="2">
    <source>
        <dbReference type="EMBL" id="QNV41085.1"/>
    </source>
</evidence>
<dbReference type="CDD" id="cd05399">
    <property type="entry name" value="NT_Rel-Spo_like"/>
    <property type="match status" value="1"/>
</dbReference>
<dbReference type="EMBL" id="CP061538">
    <property type="protein sequence ID" value="QNV41085.1"/>
    <property type="molecule type" value="Genomic_DNA"/>
</dbReference>
<evidence type="ECO:0000259" key="1">
    <source>
        <dbReference type="SMART" id="SM00954"/>
    </source>
</evidence>
<dbReference type="AlphaFoldDB" id="A0A7H2BN39"/>
<dbReference type="InterPro" id="IPR043519">
    <property type="entry name" value="NT_sf"/>
</dbReference>
<dbReference type="Pfam" id="PF04607">
    <property type="entry name" value="RelA_SpoT"/>
    <property type="match status" value="1"/>
</dbReference>
<dbReference type="PANTHER" id="PTHR47837">
    <property type="entry name" value="GTP PYROPHOSPHOKINASE YJBM"/>
    <property type="match status" value="1"/>
</dbReference>
<proteinExistence type="predicted"/>
<dbReference type="InterPro" id="IPR007685">
    <property type="entry name" value="RelA_SpoT"/>
</dbReference>
<reference evidence="2 3" key="1">
    <citation type="submission" date="2020-09" db="EMBL/GenBank/DDBJ databases">
        <title>Investigation of environmental microbe.</title>
        <authorList>
            <person name="Ou Y."/>
            <person name="Kang Q."/>
        </authorList>
    </citation>
    <scope>NUCLEOTIDE SEQUENCE [LARGE SCALE GENOMIC DNA]</scope>
    <source>
        <strain evidence="2 3">KJZ-9</strain>
    </source>
</reference>
<dbReference type="GO" id="GO:0015969">
    <property type="term" value="P:guanosine tetraphosphate metabolic process"/>
    <property type="evidence" value="ECO:0007669"/>
    <property type="project" value="InterPro"/>
</dbReference>
<organism evidence="2 3">
    <name type="scientific">Rothia amarae</name>
    <dbReference type="NCBI Taxonomy" id="169480"/>
    <lineage>
        <taxon>Bacteria</taxon>
        <taxon>Bacillati</taxon>
        <taxon>Actinomycetota</taxon>
        <taxon>Actinomycetes</taxon>
        <taxon>Micrococcales</taxon>
        <taxon>Micrococcaceae</taxon>
        <taxon>Rothia</taxon>
    </lineage>
</organism>
<keyword evidence="2" id="KW-0808">Transferase</keyword>
<dbReference type="Gene3D" id="3.30.460.10">
    <property type="entry name" value="Beta Polymerase, domain 2"/>
    <property type="match status" value="1"/>
</dbReference>
<dbReference type="Gene3D" id="1.10.287.860">
    <property type="entry name" value="Nucleotidyltransferase"/>
    <property type="match status" value="1"/>
</dbReference>
<dbReference type="InterPro" id="IPR052366">
    <property type="entry name" value="GTP_Pyrophosphokinase"/>
</dbReference>
<dbReference type="KEGG" id="rama:IDM48_10295"/>
<sequence length="233" mass="27017">MREFGQDFSRMLMEYQFAINEVLTKVEILRQEFTHLYRYNPIEHVSSRVKTPESLAQKLVRKGVKMSSESVANNIYDVAGVRITCSFIGDCYRVMSALTSQDDIEVVEVKDYIKHPKKNGYKSLHVIVRIPIFLSTGAKKIPVELQIRTIAMDFWAALEHKIFYKYDREVPEHLTEELFNAAVVADQLDQRMERLHKSVHGDNALRDYTEDPSASAVILRQLLELSRNDGKHR</sequence>
<keyword evidence="3" id="KW-1185">Reference proteome</keyword>
<feature type="domain" description="RelA/SpoT" evidence="1">
    <location>
        <begin position="47"/>
        <end position="170"/>
    </location>
</feature>
<evidence type="ECO:0000313" key="3">
    <source>
        <dbReference type="Proteomes" id="UP000516421"/>
    </source>
</evidence>
<accession>A0A7H2BN39</accession>
<name>A0A7H2BN39_9MICC</name>
<dbReference type="PANTHER" id="PTHR47837:SF2">
    <property type="entry name" value="GTP PYROPHOSPHOKINASE YWAC"/>
    <property type="match status" value="1"/>
</dbReference>
<protein>
    <submittedName>
        <fullName evidence="2">GTP pyrophosphokinase family protein</fullName>
    </submittedName>
</protein>
<dbReference type="Proteomes" id="UP000516421">
    <property type="component" value="Chromosome"/>
</dbReference>
<dbReference type="SMART" id="SM00954">
    <property type="entry name" value="RelA_SpoT"/>
    <property type="match status" value="1"/>
</dbReference>